<feature type="transmembrane region" description="Helical" evidence="1">
    <location>
        <begin position="289"/>
        <end position="315"/>
    </location>
</feature>
<evidence type="ECO:0000256" key="1">
    <source>
        <dbReference type="SAM" id="Phobius"/>
    </source>
</evidence>
<keyword evidence="3" id="KW-1185">Reference proteome</keyword>
<organism evidence="2 3">
    <name type="scientific">Conidiobolus coronatus (strain ATCC 28846 / CBS 209.66 / NRRL 28638)</name>
    <name type="common">Delacroixia coronata</name>
    <dbReference type="NCBI Taxonomy" id="796925"/>
    <lineage>
        <taxon>Eukaryota</taxon>
        <taxon>Fungi</taxon>
        <taxon>Fungi incertae sedis</taxon>
        <taxon>Zoopagomycota</taxon>
        <taxon>Entomophthoromycotina</taxon>
        <taxon>Entomophthoromycetes</taxon>
        <taxon>Entomophthorales</taxon>
        <taxon>Ancylistaceae</taxon>
        <taxon>Conidiobolus</taxon>
    </lineage>
</organism>
<dbReference type="EMBL" id="KQ964610">
    <property type="protein sequence ID" value="KXN67856.1"/>
    <property type="molecule type" value="Genomic_DNA"/>
</dbReference>
<keyword evidence="1" id="KW-0472">Membrane</keyword>
<evidence type="ECO:0000313" key="3">
    <source>
        <dbReference type="Proteomes" id="UP000070444"/>
    </source>
</evidence>
<keyword evidence="1" id="KW-0812">Transmembrane</keyword>
<keyword evidence="1" id="KW-1133">Transmembrane helix</keyword>
<reference evidence="2 3" key="1">
    <citation type="journal article" date="2015" name="Genome Biol. Evol.">
        <title>Phylogenomic analyses indicate that early fungi evolved digesting cell walls of algal ancestors of land plants.</title>
        <authorList>
            <person name="Chang Y."/>
            <person name="Wang S."/>
            <person name="Sekimoto S."/>
            <person name="Aerts A.L."/>
            <person name="Choi C."/>
            <person name="Clum A."/>
            <person name="LaButti K.M."/>
            <person name="Lindquist E.A."/>
            <person name="Yee Ngan C."/>
            <person name="Ohm R.A."/>
            <person name="Salamov A.A."/>
            <person name="Grigoriev I.V."/>
            <person name="Spatafora J.W."/>
            <person name="Berbee M.L."/>
        </authorList>
    </citation>
    <scope>NUCLEOTIDE SEQUENCE [LARGE SCALE GENOMIC DNA]</scope>
    <source>
        <strain evidence="2 3">NRRL 28638</strain>
    </source>
</reference>
<gene>
    <name evidence="2" type="ORF">CONCODRAFT_19345</name>
</gene>
<proteinExistence type="predicted"/>
<feature type="transmembrane region" description="Helical" evidence="1">
    <location>
        <begin position="204"/>
        <end position="226"/>
    </location>
</feature>
<dbReference type="AlphaFoldDB" id="A0A137NYK7"/>
<accession>A0A137NYK7</accession>
<evidence type="ECO:0000313" key="2">
    <source>
        <dbReference type="EMBL" id="KXN67856.1"/>
    </source>
</evidence>
<protein>
    <submittedName>
        <fullName evidence="2">Uncharacterized protein</fullName>
    </submittedName>
</protein>
<sequence>MEDLIYLQKIVQRERLETYISNFAHELVRFSGKNLANGFLVLTEYPNKNTYSGHQERCDLIVQVLKDRKVILIIECKVEEEDFEIGEVQLENYMISLSCRHGILMNASKAQKYEFDPSKKFKPNMSEEINLQNNLGRLLAQINPALIFSGKVHDSKLNADAVDNQTSKIKLLSDIVVGIPGGLVFPRVAEVVPKAISTHRQRNYSFLDSSCIIFNYFGAHFLRGILCSLIVKQFNLSAYNSPLNSLKYLITFFLFSTLSIPSYPLLLIIARNSRLESLSMLANEVSKRIFCSTSIAIHHFLSLLFFPTSLTGWMLSCLF</sequence>
<name>A0A137NYK7_CONC2</name>
<dbReference type="Proteomes" id="UP000070444">
    <property type="component" value="Unassembled WGS sequence"/>
</dbReference>
<feature type="transmembrane region" description="Helical" evidence="1">
    <location>
        <begin position="246"/>
        <end position="269"/>
    </location>
</feature>